<reference evidence="2" key="1">
    <citation type="journal article" date="2015" name="Nat. Genet.">
        <title>The genome and transcriptome of the zoonotic hookworm Ancylostoma ceylanicum identify infection-specific gene families.</title>
        <authorList>
            <person name="Schwarz E.M."/>
            <person name="Hu Y."/>
            <person name="Antoshechkin I."/>
            <person name="Miller M.M."/>
            <person name="Sternberg P.W."/>
            <person name="Aroian R.V."/>
        </authorList>
    </citation>
    <scope>NUCLEOTIDE SEQUENCE</scope>
    <source>
        <strain evidence="2">HY135</strain>
    </source>
</reference>
<dbReference type="Proteomes" id="UP000024635">
    <property type="component" value="Unassembled WGS sequence"/>
</dbReference>
<gene>
    <name evidence="1" type="primary">Acey_s0990.g3316</name>
    <name evidence="1" type="ORF">Y032_0990g3316</name>
</gene>
<organism evidence="1 2">
    <name type="scientific">Ancylostoma ceylanicum</name>
    <dbReference type="NCBI Taxonomy" id="53326"/>
    <lineage>
        <taxon>Eukaryota</taxon>
        <taxon>Metazoa</taxon>
        <taxon>Ecdysozoa</taxon>
        <taxon>Nematoda</taxon>
        <taxon>Chromadorea</taxon>
        <taxon>Rhabditida</taxon>
        <taxon>Rhabditina</taxon>
        <taxon>Rhabditomorpha</taxon>
        <taxon>Strongyloidea</taxon>
        <taxon>Ancylostomatidae</taxon>
        <taxon>Ancylostomatinae</taxon>
        <taxon>Ancylostoma</taxon>
    </lineage>
</organism>
<protein>
    <submittedName>
        <fullName evidence="1">Uncharacterized protein</fullName>
    </submittedName>
</protein>
<sequence>MIKSFNFSTGTEDHIVQYWTRSNRNFGLSDQKVLAECLKAASTEIPTFEVSHSPCGRLPDNHNGKLKTEKSGLYVEILPWTQSRAWPFWCPPRQLTLLIWHATSGLA</sequence>
<proteinExistence type="predicted"/>
<keyword evidence="2" id="KW-1185">Reference proteome</keyword>
<dbReference type="EMBL" id="JARK01000590">
    <property type="protein sequence ID" value="EYC35754.1"/>
    <property type="molecule type" value="Genomic_DNA"/>
</dbReference>
<comment type="caution">
    <text evidence="1">The sequence shown here is derived from an EMBL/GenBank/DDBJ whole genome shotgun (WGS) entry which is preliminary data.</text>
</comment>
<dbReference type="AlphaFoldDB" id="A0A016W7D2"/>
<evidence type="ECO:0000313" key="2">
    <source>
        <dbReference type="Proteomes" id="UP000024635"/>
    </source>
</evidence>
<name>A0A016W7D2_9BILA</name>
<accession>A0A016W7D2</accession>
<evidence type="ECO:0000313" key="1">
    <source>
        <dbReference type="EMBL" id="EYC35754.1"/>
    </source>
</evidence>